<feature type="transmembrane region" description="Helical" evidence="11">
    <location>
        <begin position="49"/>
        <end position="68"/>
    </location>
</feature>
<evidence type="ECO:0000256" key="6">
    <source>
        <dbReference type="ARBA" id="ARBA00022781"/>
    </source>
</evidence>
<dbReference type="InterPro" id="IPR004878">
    <property type="entry name" value="Otopetrin"/>
</dbReference>
<reference evidence="12" key="2">
    <citation type="submission" date="2025-08" db="UniProtKB">
        <authorList>
            <consortium name="Ensembl"/>
        </authorList>
    </citation>
    <scope>IDENTIFICATION</scope>
</reference>
<feature type="transmembrane region" description="Helical" evidence="11">
    <location>
        <begin position="124"/>
        <end position="144"/>
    </location>
</feature>
<dbReference type="Ensembl" id="ENSFALT00000044360.1">
    <property type="protein sequence ID" value="ENSFALP00000032945.1"/>
    <property type="gene ID" value="ENSFALG00000001257.2"/>
</dbReference>
<gene>
    <name evidence="12" type="primary">OTOP2</name>
</gene>
<dbReference type="PANTHER" id="PTHR21522">
    <property type="entry name" value="PROTON CHANNEL OTOP"/>
    <property type="match status" value="1"/>
</dbReference>
<keyword evidence="13" id="KW-1185">Reference proteome</keyword>
<reference evidence="12" key="3">
    <citation type="submission" date="2025-09" db="UniProtKB">
        <authorList>
            <consortium name="Ensembl"/>
        </authorList>
    </citation>
    <scope>IDENTIFICATION</scope>
</reference>
<protein>
    <submittedName>
        <fullName evidence="12">Otopetrin 2</fullName>
    </submittedName>
</protein>
<organism evidence="12 13">
    <name type="scientific">Ficedula albicollis</name>
    <name type="common">Collared flycatcher</name>
    <name type="synonym">Muscicapa albicollis</name>
    <dbReference type="NCBI Taxonomy" id="59894"/>
    <lineage>
        <taxon>Eukaryota</taxon>
        <taxon>Metazoa</taxon>
        <taxon>Chordata</taxon>
        <taxon>Craniata</taxon>
        <taxon>Vertebrata</taxon>
        <taxon>Euteleostomi</taxon>
        <taxon>Archelosauria</taxon>
        <taxon>Archosauria</taxon>
        <taxon>Dinosauria</taxon>
        <taxon>Saurischia</taxon>
        <taxon>Theropoda</taxon>
        <taxon>Coelurosauria</taxon>
        <taxon>Aves</taxon>
        <taxon>Neognathae</taxon>
        <taxon>Neoaves</taxon>
        <taxon>Telluraves</taxon>
        <taxon>Australaves</taxon>
        <taxon>Passeriformes</taxon>
        <taxon>Muscicapidae</taxon>
        <taxon>Ficedula</taxon>
    </lineage>
</organism>
<evidence type="ECO:0000256" key="4">
    <source>
        <dbReference type="ARBA" id="ARBA00022475"/>
    </source>
</evidence>
<dbReference type="AlphaFoldDB" id="A0A803WD89"/>
<dbReference type="Proteomes" id="UP000016665">
    <property type="component" value="Chromosome 18"/>
</dbReference>
<evidence type="ECO:0000256" key="9">
    <source>
        <dbReference type="ARBA" id="ARBA00023136"/>
    </source>
</evidence>
<feature type="transmembrane region" description="Helical" evidence="11">
    <location>
        <begin position="17"/>
        <end position="37"/>
    </location>
</feature>
<keyword evidence="5 11" id="KW-0812">Transmembrane</keyword>
<sequence length="193" mass="21519">SPPAPASKEVWKKGGRMFSILLAVHLALLACTLVSSGAFEKIAVHDYDVFFLLTVMMLVVIIWIIFYLAGTSRCPGAILGKDSHAGPIWLRGGLILFAIFSLVMDVFKIGYYSSFYSCLSAIKIIYPIVQAIFVIVQLWIMPAFGARPQFDNDTELNFYGDSMWPAIVDICLPFGIFYRMHAVASLLEVYIMS</sequence>
<accession>A0A803WD89</accession>
<name>A0A803WD89_FICAL</name>
<keyword evidence="4" id="KW-1003">Cell membrane</keyword>
<dbReference type="PANTHER" id="PTHR21522:SF35">
    <property type="entry name" value="PROTON CHANNEL OTOP2"/>
    <property type="match status" value="1"/>
</dbReference>
<evidence type="ECO:0000256" key="1">
    <source>
        <dbReference type="ARBA" id="ARBA00004651"/>
    </source>
</evidence>
<dbReference type="GO" id="GO:0005886">
    <property type="term" value="C:plasma membrane"/>
    <property type="evidence" value="ECO:0007669"/>
    <property type="project" value="UniProtKB-SubCell"/>
</dbReference>
<evidence type="ECO:0000256" key="11">
    <source>
        <dbReference type="SAM" id="Phobius"/>
    </source>
</evidence>
<evidence type="ECO:0000256" key="5">
    <source>
        <dbReference type="ARBA" id="ARBA00022692"/>
    </source>
</evidence>
<keyword evidence="6" id="KW-0375">Hydrogen ion transport</keyword>
<dbReference type="GeneTree" id="ENSGT00940000156691"/>
<dbReference type="GO" id="GO:0015252">
    <property type="term" value="F:proton channel activity"/>
    <property type="evidence" value="ECO:0007669"/>
    <property type="project" value="InterPro"/>
</dbReference>
<evidence type="ECO:0000313" key="12">
    <source>
        <dbReference type="Ensembl" id="ENSFALP00000032945.1"/>
    </source>
</evidence>
<evidence type="ECO:0000256" key="7">
    <source>
        <dbReference type="ARBA" id="ARBA00022989"/>
    </source>
</evidence>
<reference evidence="12 13" key="1">
    <citation type="journal article" date="2012" name="Nature">
        <title>The genomic landscape of species divergence in Ficedula flycatchers.</title>
        <authorList>
            <person name="Ellegren H."/>
            <person name="Smeds L."/>
            <person name="Burri R."/>
            <person name="Olason P.I."/>
            <person name="Backstrom N."/>
            <person name="Kawakami T."/>
            <person name="Kunstner A."/>
            <person name="Makinen H."/>
            <person name="Nadachowska-Brzyska K."/>
            <person name="Qvarnstrom A."/>
            <person name="Uebbing S."/>
            <person name="Wolf J.B."/>
        </authorList>
    </citation>
    <scope>NUCLEOTIDE SEQUENCE [LARGE SCALE GENOMIC DNA]</scope>
</reference>
<evidence type="ECO:0000256" key="10">
    <source>
        <dbReference type="ARBA" id="ARBA00023303"/>
    </source>
</evidence>
<keyword evidence="9 11" id="KW-0472">Membrane</keyword>
<feature type="transmembrane region" description="Helical" evidence="11">
    <location>
        <begin position="88"/>
        <end position="112"/>
    </location>
</feature>
<evidence type="ECO:0000256" key="8">
    <source>
        <dbReference type="ARBA" id="ARBA00023065"/>
    </source>
</evidence>
<keyword evidence="7 11" id="KW-1133">Transmembrane helix</keyword>
<keyword evidence="3" id="KW-0813">Transport</keyword>
<proteinExistence type="inferred from homology"/>
<keyword evidence="10" id="KW-0407">Ion channel</keyword>
<evidence type="ECO:0000256" key="2">
    <source>
        <dbReference type="ARBA" id="ARBA00006513"/>
    </source>
</evidence>
<evidence type="ECO:0000256" key="3">
    <source>
        <dbReference type="ARBA" id="ARBA00022448"/>
    </source>
</evidence>
<comment type="subcellular location">
    <subcellularLocation>
        <location evidence="1">Cell membrane</location>
        <topology evidence="1">Multi-pass membrane protein</topology>
    </subcellularLocation>
</comment>
<evidence type="ECO:0000313" key="13">
    <source>
        <dbReference type="Proteomes" id="UP000016665"/>
    </source>
</evidence>
<comment type="similarity">
    <text evidence="2">Belongs to the otopetrin family.</text>
</comment>
<keyword evidence="8" id="KW-0406">Ion transport</keyword>
<feature type="transmembrane region" description="Helical" evidence="11">
    <location>
        <begin position="164"/>
        <end position="191"/>
    </location>
</feature>